<dbReference type="Gene3D" id="3.90.1200.10">
    <property type="match status" value="1"/>
</dbReference>
<dbReference type="PANTHER" id="PTHR33540:SF1">
    <property type="entry name" value="N-ACETYLMURAMATE_N-ACETYLGLUCOSAMINE KINASE"/>
    <property type="match status" value="1"/>
</dbReference>
<dbReference type="InterPro" id="IPR002575">
    <property type="entry name" value="Aminoglycoside_PTrfase"/>
</dbReference>
<keyword evidence="4" id="KW-0808">Transferase</keyword>
<dbReference type="InterPro" id="IPR011009">
    <property type="entry name" value="Kinase-like_dom_sf"/>
</dbReference>
<dbReference type="GO" id="GO:0005524">
    <property type="term" value="F:ATP binding"/>
    <property type="evidence" value="ECO:0007669"/>
    <property type="project" value="UniProtKB-KW"/>
</dbReference>
<dbReference type="EMBL" id="AQQV01000002">
    <property type="protein sequence ID" value="ORE87514.1"/>
    <property type="molecule type" value="Genomic_DNA"/>
</dbReference>
<evidence type="ECO:0000313" key="4">
    <source>
        <dbReference type="EMBL" id="ORE87514.1"/>
    </source>
</evidence>
<dbReference type="STRING" id="1317117.ATO7_10742"/>
<keyword evidence="1" id="KW-0547">Nucleotide-binding</keyword>
<reference evidence="4 5" key="1">
    <citation type="submission" date="2013-04" db="EMBL/GenBank/DDBJ databases">
        <title>Oceanococcus atlanticus 22II-S10r2 Genome Sequencing.</title>
        <authorList>
            <person name="Lai Q."/>
            <person name="Li G."/>
            <person name="Shao Z."/>
        </authorList>
    </citation>
    <scope>NUCLEOTIDE SEQUENCE [LARGE SCALE GENOMIC DNA]</scope>
    <source>
        <strain evidence="4 5">22II-S10r2</strain>
    </source>
</reference>
<keyword evidence="2" id="KW-0067">ATP-binding</keyword>
<feature type="domain" description="Aminoglycoside phosphotransferase" evidence="3">
    <location>
        <begin position="29"/>
        <end position="257"/>
    </location>
</feature>
<evidence type="ECO:0000256" key="1">
    <source>
        <dbReference type="ARBA" id="ARBA00022741"/>
    </source>
</evidence>
<dbReference type="RefSeq" id="WP_083561740.1">
    <property type="nucleotide sequence ID" value="NZ_AQQV01000002.1"/>
</dbReference>
<evidence type="ECO:0000313" key="5">
    <source>
        <dbReference type="Proteomes" id="UP000192342"/>
    </source>
</evidence>
<evidence type="ECO:0000256" key="2">
    <source>
        <dbReference type="ARBA" id="ARBA00022840"/>
    </source>
</evidence>
<dbReference type="Gene3D" id="3.30.200.20">
    <property type="entry name" value="Phosphorylase Kinase, domain 1"/>
    <property type="match status" value="1"/>
</dbReference>
<dbReference type="GO" id="GO:0016740">
    <property type="term" value="F:transferase activity"/>
    <property type="evidence" value="ECO:0007669"/>
    <property type="project" value="UniProtKB-KW"/>
</dbReference>
<proteinExistence type="predicted"/>
<sequence length="335" mass="37822">MTRDTRQDERYVQMQAWLDVVLPAHGAPEPASSDASFRRYFRVFSDTLSQDAGAGVSHIVMDAPPDKEDSQPFVDVCARLDQAGVRVPVVREQDLAQGFLLLDDLGKLTFLQALDSVDADAAYRRAIDALVSMQAVDAQTLPPYDEALLARELALFHNWYLGVHRQRVLSAAEQRDWDELCQRLIAVALAQPRTFVHRDYHSRNLMWADSGGLGVLDFQDAVHGPVTYDLVSLLRDCYVAWPAAKIDAWVDYFLQQSAAQGRSMPSRESFQRDFDWMGLQRHLKAIGIFARLNHRDGKAGYLEDIPRVLNYVREVSAQYAELAPLTRLAEQCLDA</sequence>
<dbReference type="SUPFAM" id="SSF56112">
    <property type="entry name" value="Protein kinase-like (PK-like)"/>
    <property type="match status" value="1"/>
</dbReference>
<dbReference type="AlphaFoldDB" id="A0A1Y1SFQ8"/>
<evidence type="ECO:0000259" key="3">
    <source>
        <dbReference type="Pfam" id="PF01636"/>
    </source>
</evidence>
<name>A0A1Y1SFQ8_9GAMM</name>
<organism evidence="4 5">
    <name type="scientific">Oceanococcus atlanticus</name>
    <dbReference type="NCBI Taxonomy" id="1317117"/>
    <lineage>
        <taxon>Bacteria</taxon>
        <taxon>Pseudomonadati</taxon>
        <taxon>Pseudomonadota</taxon>
        <taxon>Gammaproteobacteria</taxon>
        <taxon>Chromatiales</taxon>
        <taxon>Oceanococcaceae</taxon>
        <taxon>Oceanococcus</taxon>
    </lineage>
</organism>
<dbReference type="Proteomes" id="UP000192342">
    <property type="component" value="Unassembled WGS sequence"/>
</dbReference>
<protein>
    <submittedName>
        <fullName evidence="4">Aminoglycoside phosphotransferase</fullName>
    </submittedName>
</protein>
<dbReference type="OrthoDB" id="9809275at2"/>
<accession>A0A1Y1SFQ8</accession>
<dbReference type="PANTHER" id="PTHR33540">
    <property type="entry name" value="TRNA THREONYLCARBAMOYLADENOSINE BIOSYNTHESIS PROTEIN TSAE"/>
    <property type="match status" value="1"/>
</dbReference>
<dbReference type="Pfam" id="PF01636">
    <property type="entry name" value="APH"/>
    <property type="match status" value="1"/>
</dbReference>
<comment type="caution">
    <text evidence="4">The sequence shown here is derived from an EMBL/GenBank/DDBJ whole genome shotgun (WGS) entry which is preliminary data.</text>
</comment>
<gene>
    <name evidence="4" type="ORF">ATO7_10742</name>
</gene>
<keyword evidence="5" id="KW-1185">Reference proteome</keyword>